<dbReference type="InterPro" id="IPR029058">
    <property type="entry name" value="AB_hydrolase_fold"/>
</dbReference>
<dbReference type="AlphaFoldDB" id="A0A7G2C583"/>
<dbReference type="GO" id="GO:0047372">
    <property type="term" value="F:monoacylglycerol lipase activity"/>
    <property type="evidence" value="ECO:0007669"/>
    <property type="project" value="TreeGrafter"/>
</dbReference>
<accession>A0A7G2C583</accession>
<feature type="domain" description="Serine aminopeptidase S33" evidence="3">
    <location>
        <begin position="44"/>
        <end position="227"/>
    </location>
</feature>
<keyword evidence="4" id="KW-0031">Aminopeptidase</keyword>
<reference evidence="4 5" key="1">
    <citation type="submission" date="2020-08" db="EMBL/GenBank/DDBJ databases">
        <authorList>
            <person name="Newling K."/>
            <person name="Davey J."/>
            <person name="Forrester S."/>
        </authorList>
    </citation>
    <scope>NUCLEOTIDE SEQUENCE [LARGE SCALE GENOMIC DNA]</scope>
    <source>
        <strain evidence="5">Crithidia deanei Carvalho (ATCC PRA-265)</strain>
    </source>
</reference>
<dbReference type="PIRSF" id="PIRSF005211">
    <property type="entry name" value="Ab_hydro_YheT"/>
    <property type="match status" value="1"/>
</dbReference>
<dbReference type="GO" id="GO:0034338">
    <property type="term" value="F:short-chain carboxylesterase activity"/>
    <property type="evidence" value="ECO:0007669"/>
    <property type="project" value="TreeGrafter"/>
</dbReference>
<dbReference type="Proteomes" id="UP000515908">
    <property type="component" value="Chromosome 03"/>
</dbReference>
<dbReference type="SUPFAM" id="SSF53474">
    <property type="entry name" value="alpha/beta-Hydrolases"/>
    <property type="match status" value="1"/>
</dbReference>
<keyword evidence="4" id="KW-0645">Protease</keyword>
<evidence type="ECO:0000256" key="1">
    <source>
        <dbReference type="ARBA" id="ARBA00010884"/>
    </source>
</evidence>
<organism evidence="4 5">
    <name type="scientific">Angomonas deanei</name>
    <dbReference type="NCBI Taxonomy" id="59799"/>
    <lineage>
        <taxon>Eukaryota</taxon>
        <taxon>Discoba</taxon>
        <taxon>Euglenozoa</taxon>
        <taxon>Kinetoplastea</taxon>
        <taxon>Metakinetoplastina</taxon>
        <taxon>Trypanosomatida</taxon>
        <taxon>Trypanosomatidae</taxon>
        <taxon>Strigomonadinae</taxon>
        <taxon>Angomonas</taxon>
    </lineage>
</organism>
<protein>
    <submittedName>
        <fullName evidence="4">Serine aminopeptidase, S33, putative</fullName>
    </submittedName>
</protein>
<dbReference type="PANTHER" id="PTHR10794:SF63">
    <property type="entry name" value="ALPHA_BETA HYDROLASE 1, ISOFORM A"/>
    <property type="match status" value="1"/>
</dbReference>
<dbReference type="InterPro" id="IPR022742">
    <property type="entry name" value="Hydrolase_4"/>
</dbReference>
<keyword evidence="4" id="KW-0378">Hydrolase</keyword>
<dbReference type="EMBL" id="LR877147">
    <property type="protein sequence ID" value="CAD2214655.1"/>
    <property type="molecule type" value="Genomic_DNA"/>
</dbReference>
<name>A0A7G2C583_9TRYP</name>
<dbReference type="Gene3D" id="3.40.50.1820">
    <property type="entry name" value="alpha/beta hydrolase"/>
    <property type="match status" value="1"/>
</dbReference>
<dbReference type="Pfam" id="PF12146">
    <property type="entry name" value="Hydrolase_4"/>
    <property type="match status" value="1"/>
</dbReference>
<dbReference type="OrthoDB" id="247542at2759"/>
<gene>
    <name evidence="4" type="ORF">ADEAN_000210600</name>
</gene>
<evidence type="ECO:0000313" key="4">
    <source>
        <dbReference type="EMBL" id="CAD2214655.1"/>
    </source>
</evidence>
<dbReference type="PANTHER" id="PTHR10794">
    <property type="entry name" value="ABHYDROLASE DOMAIN-CONTAINING PROTEIN"/>
    <property type="match status" value="1"/>
</dbReference>
<sequence length="339" mass="38141">MYSGHIHTILGGARLPKRVEYERELPPAEDGNPICLDWLRTEKTPKGIVFVVPGLGNYSQTPYIQRMSEEACAMGFHICIMTVRGMGSAPLQVAKFASVTFTEDVRWTMKKYLQEANIKEKFGQALSIVAIGFSAGGSMLTKAVAEEGASGDGSVIPFRAVICVTAPYDMETHSATMLSFMGKLLYQRPLMVALRRFAQKHKKLLMERQNVDEQTYDENVRGMMTLQDFENAVVVPIFNYANVHDYYRHGSSFQWIRQFPATVPVVCTASRDDIITGYGCTAEHWRDLIHHCHHAVYVETPTGGHLGYVGTPLQEYRRESSFLYDFPLRCALAFLSTTD</sequence>
<dbReference type="InterPro" id="IPR012020">
    <property type="entry name" value="ABHD4"/>
</dbReference>
<dbReference type="VEuPathDB" id="TriTrypDB:ADEAN_000210600"/>
<feature type="active site" description="Charge relay system" evidence="2">
    <location>
        <position position="273"/>
    </location>
</feature>
<keyword evidence="5" id="KW-1185">Reference proteome</keyword>
<feature type="active site" description="Charge relay system" evidence="2">
    <location>
        <position position="134"/>
    </location>
</feature>
<comment type="similarity">
    <text evidence="1">Belongs to the AB hydrolase superfamily. AB hydrolase 4 family.</text>
</comment>
<proteinExistence type="inferred from homology"/>
<dbReference type="GO" id="GO:0004177">
    <property type="term" value="F:aminopeptidase activity"/>
    <property type="evidence" value="ECO:0007669"/>
    <property type="project" value="UniProtKB-KW"/>
</dbReference>
<evidence type="ECO:0000259" key="3">
    <source>
        <dbReference type="Pfam" id="PF12146"/>
    </source>
</evidence>
<dbReference type="InterPro" id="IPR050960">
    <property type="entry name" value="AB_hydrolase_4_sf"/>
</dbReference>
<evidence type="ECO:0000256" key="2">
    <source>
        <dbReference type="PIRSR" id="PIRSR005211-1"/>
    </source>
</evidence>
<evidence type="ECO:0000313" key="5">
    <source>
        <dbReference type="Proteomes" id="UP000515908"/>
    </source>
</evidence>
<feature type="active site" description="Charge relay system" evidence="2">
    <location>
        <position position="305"/>
    </location>
</feature>